<name>A0ABV2IXB3_9HYPH</name>
<dbReference type="PANTHER" id="PTHR38457:SF1">
    <property type="entry name" value="REGULATOR ABRB-RELATED"/>
    <property type="match status" value="1"/>
</dbReference>
<gene>
    <name evidence="2" type="ORF">ABID16_000609</name>
</gene>
<reference evidence="2 3" key="1">
    <citation type="submission" date="2024-06" db="EMBL/GenBank/DDBJ databases">
        <title>Genomic Encyclopedia of Type Strains, Phase IV (KMG-IV): sequencing the most valuable type-strain genomes for metagenomic binning, comparative biology and taxonomic classification.</title>
        <authorList>
            <person name="Goeker M."/>
        </authorList>
    </citation>
    <scope>NUCLEOTIDE SEQUENCE [LARGE SCALE GENOMIC DNA]</scope>
    <source>
        <strain evidence="2 3">DSM 29780</strain>
    </source>
</reference>
<organism evidence="2 3">
    <name type="scientific">Rhizobium aquaticum</name>
    <dbReference type="NCBI Taxonomy" id="1549636"/>
    <lineage>
        <taxon>Bacteria</taxon>
        <taxon>Pseudomonadati</taxon>
        <taxon>Pseudomonadota</taxon>
        <taxon>Alphaproteobacteria</taxon>
        <taxon>Hyphomicrobiales</taxon>
        <taxon>Rhizobiaceae</taxon>
        <taxon>Rhizobium/Agrobacterium group</taxon>
        <taxon>Rhizobium</taxon>
    </lineage>
</organism>
<dbReference type="EMBL" id="JBEPMB010000001">
    <property type="protein sequence ID" value="MET3612304.1"/>
    <property type="molecule type" value="Genomic_DNA"/>
</dbReference>
<feature type="transmembrane region" description="Helical" evidence="1">
    <location>
        <begin position="329"/>
        <end position="347"/>
    </location>
</feature>
<evidence type="ECO:0000313" key="3">
    <source>
        <dbReference type="Proteomes" id="UP001549047"/>
    </source>
</evidence>
<feature type="transmembrane region" description="Helical" evidence="1">
    <location>
        <begin position="121"/>
        <end position="139"/>
    </location>
</feature>
<feature type="transmembrane region" description="Helical" evidence="1">
    <location>
        <begin position="189"/>
        <end position="207"/>
    </location>
</feature>
<dbReference type="PANTHER" id="PTHR38457">
    <property type="entry name" value="REGULATOR ABRB-RELATED"/>
    <property type="match status" value="1"/>
</dbReference>
<protein>
    <submittedName>
        <fullName evidence="2">Membrane AbrB-like protein</fullName>
    </submittedName>
</protein>
<dbReference type="NCBIfam" id="TIGR03082">
    <property type="entry name" value="Gneg_AbrB_dup"/>
    <property type="match status" value="2"/>
</dbReference>
<dbReference type="InterPro" id="IPR017516">
    <property type="entry name" value="AbrB_dup"/>
</dbReference>
<proteinExistence type="predicted"/>
<feature type="transmembrane region" description="Helical" evidence="1">
    <location>
        <begin position="12"/>
        <end position="39"/>
    </location>
</feature>
<evidence type="ECO:0000256" key="1">
    <source>
        <dbReference type="SAM" id="Phobius"/>
    </source>
</evidence>
<dbReference type="Proteomes" id="UP001549047">
    <property type="component" value="Unassembled WGS sequence"/>
</dbReference>
<accession>A0ABV2IXB3</accession>
<dbReference type="Pfam" id="PF05145">
    <property type="entry name" value="AbrB"/>
    <property type="match status" value="1"/>
</dbReference>
<dbReference type="InterPro" id="IPR007820">
    <property type="entry name" value="AbrB_fam"/>
</dbReference>
<keyword evidence="1" id="KW-1133">Transmembrane helix</keyword>
<sequence>MSKSDSRNSIGNWCLLIVLTAVVTGALFAFRLPAVFLLGPMVSGLTLAARGTKFSLPSPLVAFCQGIIGVMIAGGMPLTVFAEIAKDGFLFIGLVLSVVALSFGIGWLLAKYQVLPGTTAIWGSSPGAASAMVLMAEAAGADFRLVAFMQYLRVLMVAATASLIARFVLGQTGQMPPPEPWFPPIDPLNLILTLAIATSGPILSRLFRRPSINMLAPIVIGIACHAAGLVTITLPMWLLASAYMLFGWNVGFRFTRDIVIHALKALPTLFLSILTLIALCGLLAVAVSHLFHIDLLTAYLATSPGGADSVAIIAASSPVDKPFVLAMQMARFISVLFLGPVFSRFVAAQFDRRTAR</sequence>
<keyword evidence="1" id="KW-0472">Membrane</keyword>
<keyword evidence="1" id="KW-0812">Transmembrane</keyword>
<feature type="transmembrane region" description="Helical" evidence="1">
    <location>
        <begin position="59"/>
        <end position="82"/>
    </location>
</feature>
<feature type="transmembrane region" description="Helical" evidence="1">
    <location>
        <begin position="151"/>
        <end position="169"/>
    </location>
</feature>
<feature type="transmembrane region" description="Helical" evidence="1">
    <location>
        <begin position="89"/>
        <end position="109"/>
    </location>
</feature>
<evidence type="ECO:0000313" key="2">
    <source>
        <dbReference type="EMBL" id="MET3612304.1"/>
    </source>
</evidence>
<feature type="transmembrane region" description="Helical" evidence="1">
    <location>
        <begin position="266"/>
        <end position="291"/>
    </location>
</feature>
<dbReference type="RefSeq" id="WP_354554874.1">
    <property type="nucleotide sequence ID" value="NZ_JBEPMB010000001.1"/>
</dbReference>
<comment type="caution">
    <text evidence="2">The sequence shown here is derived from an EMBL/GenBank/DDBJ whole genome shotgun (WGS) entry which is preliminary data.</text>
</comment>
<feature type="transmembrane region" description="Helical" evidence="1">
    <location>
        <begin position="219"/>
        <end position="246"/>
    </location>
</feature>
<dbReference type="PIRSF" id="PIRSF038991">
    <property type="entry name" value="Protein_AbrB"/>
    <property type="match status" value="1"/>
</dbReference>
<keyword evidence="3" id="KW-1185">Reference proteome</keyword>